<dbReference type="Gene3D" id="1.10.238.220">
    <property type="match status" value="1"/>
</dbReference>
<dbReference type="Proteomes" id="UP001174909">
    <property type="component" value="Unassembled WGS sequence"/>
</dbReference>
<keyword evidence="10" id="KW-1185">Reference proteome</keyword>
<evidence type="ECO:0000313" key="10">
    <source>
        <dbReference type="Proteomes" id="UP001174909"/>
    </source>
</evidence>
<evidence type="ECO:0000256" key="7">
    <source>
        <dbReference type="SAM" id="MobiDB-lite"/>
    </source>
</evidence>
<evidence type="ECO:0000256" key="1">
    <source>
        <dbReference type="ARBA" id="ARBA00004123"/>
    </source>
</evidence>
<evidence type="ECO:0000313" key="9">
    <source>
        <dbReference type="EMBL" id="CAI8029174.1"/>
    </source>
</evidence>
<protein>
    <submittedName>
        <fullName evidence="9">Serine/threonine-protein phosphatase 2A regulatory subunit B'' subunit gamma</fullName>
    </submittedName>
</protein>
<dbReference type="GO" id="GO:0005813">
    <property type="term" value="C:centrosome"/>
    <property type="evidence" value="ECO:0007669"/>
    <property type="project" value="TreeGrafter"/>
</dbReference>
<dbReference type="PANTHER" id="PTHR12085">
    <property type="entry name" value="SERINE/THREONINE-PROTEIN PHOSPHATASE 2A REGULATORY SUBUNIT B'' SUBUNIT GAMMA"/>
    <property type="match status" value="1"/>
</dbReference>
<feature type="region of interest" description="Disordered" evidence="7">
    <location>
        <begin position="50"/>
        <end position="70"/>
    </location>
</feature>
<dbReference type="GO" id="GO:0005737">
    <property type="term" value="C:cytoplasm"/>
    <property type="evidence" value="ECO:0007669"/>
    <property type="project" value="UniProtKB-SubCell"/>
</dbReference>
<dbReference type="GO" id="GO:0030865">
    <property type="term" value="P:cortical cytoskeleton organization"/>
    <property type="evidence" value="ECO:0007669"/>
    <property type="project" value="TreeGrafter"/>
</dbReference>
<evidence type="ECO:0000256" key="3">
    <source>
        <dbReference type="ARBA" id="ARBA00022490"/>
    </source>
</evidence>
<proteinExistence type="predicted"/>
<feature type="compositionally biased region" description="Basic and acidic residues" evidence="7">
    <location>
        <begin position="59"/>
        <end position="69"/>
    </location>
</feature>
<evidence type="ECO:0000256" key="4">
    <source>
        <dbReference type="ARBA" id="ARBA00022723"/>
    </source>
</evidence>
<dbReference type="GO" id="GO:0046872">
    <property type="term" value="F:metal ion binding"/>
    <property type="evidence" value="ECO:0007669"/>
    <property type="project" value="UniProtKB-KW"/>
</dbReference>
<dbReference type="GO" id="GO:0005819">
    <property type="term" value="C:spindle"/>
    <property type="evidence" value="ECO:0007669"/>
    <property type="project" value="TreeGrafter"/>
</dbReference>
<keyword evidence="3" id="KW-0963">Cytoplasm</keyword>
<evidence type="ECO:0000256" key="6">
    <source>
        <dbReference type="ARBA" id="ARBA00023242"/>
    </source>
</evidence>
<dbReference type="EMBL" id="CASHTH010002385">
    <property type="protein sequence ID" value="CAI8029174.1"/>
    <property type="molecule type" value="Genomic_DNA"/>
</dbReference>
<gene>
    <name evidence="9" type="ORF">GBAR_LOCUS16583</name>
</gene>
<organism evidence="9 10">
    <name type="scientific">Geodia barretti</name>
    <name type="common">Barrett's horny sponge</name>
    <dbReference type="NCBI Taxonomy" id="519541"/>
    <lineage>
        <taxon>Eukaryota</taxon>
        <taxon>Metazoa</taxon>
        <taxon>Porifera</taxon>
        <taxon>Demospongiae</taxon>
        <taxon>Heteroscleromorpha</taxon>
        <taxon>Tetractinellida</taxon>
        <taxon>Astrophorina</taxon>
        <taxon>Geodiidae</taxon>
        <taxon>Geodia</taxon>
    </lineage>
</organism>
<dbReference type="InterPro" id="IPR041534">
    <property type="entry name" value="EF-hand_13"/>
</dbReference>
<sequence>MLASYHHTWLGRHAMKPLGCETPLSWRCATIRINEEMAAAASWAAKLKLHNQKHPPAPKTEEERRKEDERLFEEEYTSLRGEAEKKYEHIPRFYCKPPRDDQVLQQKLREDARAVFLQRRGSELMDNEELTKLWSILEEKHTPPDLGTDEQMISYTAFLNIKDQVSDKCKPFFTAEVFTKLLRDDPYGRVSVSQLFSYIMRKVWLQQTRIGLSLFDIQGLGYLKESDLENYILELIPTLPQLNCLEESFYSFYVCTAVRKFFFFLDPLRTGKIKIQDILACGFLDDLLEVSPGY</sequence>
<keyword evidence="5" id="KW-0677">Repeat</keyword>
<accession>A0AA35SGF6</accession>
<feature type="domain" description="PP2A regulatory subunit B'' EF-hand" evidence="8">
    <location>
        <begin position="215"/>
        <end position="289"/>
    </location>
</feature>
<dbReference type="PANTHER" id="PTHR12085:SF3">
    <property type="entry name" value="SERINE_THREONINE-PROTEIN PHOSPHATASE 2A REGULATORY SUBUNIT B'' SUBUNIT GAMMA"/>
    <property type="match status" value="1"/>
</dbReference>
<evidence type="ECO:0000259" key="8">
    <source>
        <dbReference type="Pfam" id="PF17958"/>
    </source>
</evidence>
<dbReference type="GO" id="GO:0035303">
    <property type="term" value="P:regulation of dephosphorylation"/>
    <property type="evidence" value="ECO:0007669"/>
    <property type="project" value="InterPro"/>
</dbReference>
<dbReference type="InterPro" id="IPR039865">
    <property type="entry name" value="PPP2R3C"/>
</dbReference>
<comment type="caution">
    <text evidence="9">The sequence shown here is derived from an EMBL/GenBank/DDBJ whole genome shotgun (WGS) entry which is preliminary data.</text>
</comment>
<reference evidence="9" key="1">
    <citation type="submission" date="2023-03" db="EMBL/GenBank/DDBJ databases">
        <authorList>
            <person name="Steffen K."/>
            <person name="Cardenas P."/>
        </authorList>
    </citation>
    <scope>NUCLEOTIDE SEQUENCE</scope>
</reference>
<dbReference type="GO" id="GO:0005634">
    <property type="term" value="C:nucleus"/>
    <property type="evidence" value="ECO:0007669"/>
    <property type="project" value="UniProtKB-SubCell"/>
</dbReference>
<keyword evidence="6" id="KW-0539">Nucleus</keyword>
<dbReference type="AlphaFoldDB" id="A0AA35SGF6"/>
<evidence type="ECO:0000256" key="5">
    <source>
        <dbReference type="ARBA" id="ARBA00022737"/>
    </source>
</evidence>
<dbReference type="GO" id="GO:0000226">
    <property type="term" value="P:microtubule cytoskeleton organization"/>
    <property type="evidence" value="ECO:0007669"/>
    <property type="project" value="TreeGrafter"/>
</dbReference>
<comment type="subcellular location">
    <subcellularLocation>
        <location evidence="2">Cytoplasm</location>
    </subcellularLocation>
    <subcellularLocation>
        <location evidence="1">Nucleus</location>
    </subcellularLocation>
</comment>
<evidence type="ECO:0000256" key="2">
    <source>
        <dbReference type="ARBA" id="ARBA00004496"/>
    </source>
</evidence>
<keyword evidence="4" id="KW-0479">Metal-binding</keyword>
<name>A0AA35SGF6_GEOBA</name>
<dbReference type="Pfam" id="PF17958">
    <property type="entry name" value="EF-hand_13"/>
    <property type="match status" value="1"/>
</dbReference>